<evidence type="ECO:0000256" key="6">
    <source>
        <dbReference type="ARBA" id="ARBA00022741"/>
    </source>
</evidence>
<dbReference type="Proteomes" id="UP000470875">
    <property type="component" value="Unassembled WGS sequence"/>
</dbReference>
<keyword evidence="6 13" id="KW-0547">Nucleotide-binding</keyword>
<dbReference type="Gene3D" id="1.20.1050.90">
    <property type="entry name" value="RecF/RecN/SMC, N-terminal domain"/>
    <property type="match status" value="1"/>
</dbReference>
<dbReference type="InterPro" id="IPR003593">
    <property type="entry name" value="AAA+_ATPase"/>
</dbReference>
<dbReference type="SMART" id="SM00382">
    <property type="entry name" value="AAA"/>
    <property type="match status" value="1"/>
</dbReference>
<dbReference type="PROSITE" id="PS00617">
    <property type="entry name" value="RECF_1"/>
    <property type="match status" value="1"/>
</dbReference>
<accession>A0A6N7W808</accession>
<dbReference type="GO" id="GO:0006302">
    <property type="term" value="P:double-strand break repair"/>
    <property type="evidence" value="ECO:0007669"/>
    <property type="project" value="TreeGrafter"/>
</dbReference>
<keyword evidence="9 13" id="KW-0238">DNA-binding</keyword>
<dbReference type="InterPro" id="IPR018078">
    <property type="entry name" value="DNA-binding_RecF_CS"/>
</dbReference>
<dbReference type="PROSITE" id="PS00618">
    <property type="entry name" value="RECF_2"/>
    <property type="match status" value="1"/>
</dbReference>
<dbReference type="PANTHER" id="PTHR32182:SF0">
    <property type="entry name" value="DNA REPLICATION AND REPAIR PROTEIN RECF"/>
    <property type="match status" value="1"/>
</dbReference>
<dbReference type="InterPro" id="IPR001238">
    <property type="entry name" value="DNA-binding_RecF"/>
</dbReference>
<feature type="domain" description="AAA+ ATPase" evidence="15">
    <location>
        <begin position="44"/>
        <end position="396"/>
    </location>
</feature>
<organism evidence="16 17">
    <name type="scientific">Scrofimicrobium canadense</name>
    <dbReference type="NCBI Taxonomy" id="2652290"/>
    <lineage>
        <taxon>Bacteria</taxon>
        <taxon>Bacillati</taxon>
        <taxon>Actinomycetota</taxon>
        <taxon>Actinomycetes</taxon>
        <taxon>Actinomycetales</taxon>
        <taxon>Actinomycetaceae</taxon>
        <taxon>Scrofimicrobium</taxon>
    </lineage>
</organism>
<evidence type="ECO:0000256" key="9">
    <source>
        <dbReference type="ARBA" id="ARBA00023125"/>
    </source>
</evidence>
<dbReference type="GO" id="GO:0005524">
    <property type="term" value="F:ATP binding"/>
    <property type="evidence" value="ECO:0007669"/>
    <property type="project" value="UniProtKB-UniRule"/>
</dbReference>
<evidence type="ECO:0000256" key="8">
    <source>
        <dbReference type="ARBA" id="ARBA00022840"/>
    </source>
</evidence>
<keyword evidence="10 13" id="KW-0234">DNA repair</keyword>
<dbReference type="GO" id="GO:0006260">
    <property type="term" value="P:DNA replication"/>
    <property type="evidence" value="ECO:0007669"/>
    <property type="project" value="UniProtKB-UniRule"/>
</dbReference>
<dbReference type="AlphaFoldDB" id="A0A6N7W808"/>
<dbReference type="GO" id="GO:0005737">
    <property type="term" value="C:cytoplasm"/>
    <property type="evidence" value="ECO:0007669"/>
    <property type="project" value="UniProtKB-SubCell"/>
</dbReference>
<dbReference type="PANTHER" id="PTHR32182">
    <property type="entry name" value="DNA REPLICATION AND REPAIR PROTEIN RECF"/>
    <property type="match status" value="1"/>
</dbReference>
<dbReference type="InterPro" id="IPR003395">
    <property type="entry name" value="RecF/RecN/SMC_N"/>
</dbReference>
<dbReference type="GO" id="GO:0000731">
    <property type="term" value="P:DNA synthesis involved in DNA repair"/>
    <property type="evidence" value="ECO:0007669"/>
    <property type="project" value="TreeGrafter"/>
</dbReference>
<dbReference type="NCBIfam" id="TIGR00611">
    <property type="entry name" value="recf"/>
    <property type="match status" value="1"/>
</dbReference>
<evidence type="ECO:0000313" key="16">
    <source>
        <dbReference type="EMBL" id="MSS85375.1"/>
    </source>
</evidence>
<evidence type="ECO:0000256" key="12">
    <source>
        <dbReference type="ARBA" id="ARBA00025401"/>
    </source>
</evidence>
<evidence type="ECO:0000256" key="1">
    <source>
        <dbReference type="ARBA" id="ARBA00004496"/>
    </source>
</evidence>
<reference evidence="16 17" key="1">
    <citation type="submission" date="2019-08" db="EMBL/GenBank/DDBJ databases">
        <title>In-depth cultivation of the pig gut microbiome towards novel bacterial diversity and tailored functional studies.</title>
        <authorList>
            <person name="Wylensek D."/>
            <person name="Hitch T.C.A."/>
            <person name="Clavel T."/>
        </authorList>
    </citation>
    <scope>NUCLEOTIDE SEQUENCE [LARGE SCALE GENOMIC DNA]</scope>
    <source>
        <strain evidence="16 17">WB03_NA08</strain>
    </source>
</reference>
<dbReference type="Gene3D" id="3.40.50.300">
    <property type="entry name" value="P-loop containing nucleotide triphosphate hydrolases"/>
    <property type="match status" value="1"/>
</dbReference>
<keyword evidence="7 13" id="KW-0227">DNA damage</keyword>
<comment type="caution">
    <text evidence="16">The sequence shown here is derived from an EMBL/GenBank/DDBJ whole genome shotgun (WGS) entry which is preliminary data.</text>
</comment>
<keyword evidence="17" id="KW-1185">Reference proteome</keyword>
<evidence type="ECO:0000256" key="11">
    <source>
        <dbReference type="ARBA" id="ARBA00023236"/>
    </source>
</evidence>
<evidence type="ECO:0000256" key="2">
    <source>
        <dbReference type="ARBA" id="ARBA00008016"/>
    </source>
</evidence>
<dbReference type="InterPro" id="IPR027417">
    <property type="entry name" value="P-loop_NTPase"/>
</dbReference>
<evidence type="ECO:0000256" key="5">
    <source>
        <dbReference type="ARBA" id="ARBA00022705"/>
    </source>
</evidence>
<comment type="similarity">
    <text evidence="2 13 14">Belongs to the RecF family.</text>
</comment>
<protein>
    <recommendedName>
        <fullName evidence="3 13">DNA replication and repair protein RecF</fullName>
    </recommendedName>
</protein>
<dbReference type="EMBL" id="VULO01000016">
    <property type="protein sequence ID" value="MSS85375.1"/>
    <property type="molecule type" value="Genomic_DNA"/>
</dbReference>
<keyword evidence="5 13" id="KW-0235">DNA replication</keyword>
<evidence type="ECO:0000256" key="3">
    <source>
        <dbReference type="ARBA" id="ARBA00020170"/>
    </source>
</evidence>
<dbReference type="HAMAP" id="MF_00365">
    <property type="entry name" value="RecF"/>
    <property type="match status" value="1"/>
</dbReference>
<dbReference type="Pfam" id="PF02463">
    <property type="entry name" value="SMC_N"/>
    <property type="match status" value="1"/>
</dbReference>
<keyword evidence="4 13" id="KW-0963">Cytoplasm</keyword>
<keyword evidence="8 13" id="KW-0067">ATP-binding</keyword>
<dbReference type="GO" id="GO:0003697">
    <property type="term" value="F:single-stranded DNA binding"/>
    <property type="evidence" value="ECO:0007669"/>
    <property type="project" value="UniProtKB-UniRule"/>
</dbReference>
<sequence length="404" mass="44857">MRRTTRPGFPLPSDANTIWCLGLYVSALALDNYRSYHTLVVEFSPGVTVFHGRNGRGKTNIVEALGYLSTLSSHRVSSEKALVRQGQSAAVIRARVNDGRENLLEVELVSGGANRARINRAMVAPREIVGYLRTVTFAPEDVQIIRGDPSGRRRFLDTALMQMKPAYSSMKRDLDKVLAQRAAALKNASFLGSDMLDVWDESLVELSAQVAAHRISFVASMAPILSQAYGHVADDTKTATMEFRSKLGEIPDTVPHIEDGHMPDLTDMVDSMRHLYRHSIENNRDEEIRRRQNLVGAHLDDFDVYVDGLPAKGFASHGETWSSVLALRLAQAQVLSTEDAPPILILDDVFAELDSRRRLALASRMADFDQVFVTAAVEEDLPHLMESDRIEITWSAEEGSQIGK</sequence>
<comment type="subcellular location">
    <subcellularLocation>
        <location evidence="1 13 14">Cytoplasm</location>
    </subcellularLocation>
</comment>
<keyword evidence="11 13" id="KW-0742">SOS response</keyword>
<evidence type="ECO:0000256" key="10">
    <source>
        <dbReference type="ARBA" id="ARBA00023204"/>
    </source>
</evidence>
<evidence type="ECO:0000259" key="15">
    <source>
        <dbReference type="SMART" id="SM00382"/>
    </source>
</evidence>
<evidence type="ECO:0000256" key="13">
    <source>
        <dbReference type="HAMAP-Rule" id="MF_00365"/>
    </source>
</evidence>
<name>A0A6N7W808_9ACTO</name>
<evidence type="ECO:0000256" key="14">
    <source>
        <dbReference type="RuleBase" id="RU000578"/>
    </source>
</evidence>
<proteinExistence type="inferred from homology"/>
<evidence type="ECO:0000313" key="17">
    <source>
        <dbReference type="Proteomes" id="UP000470875"/>
    </source>
</evidence>
<dbReference type="SUPFAM" id="SSF52540">
    <property type="entry name" value="P-loop containing nucleoside triphosphate hydrolases"/>
    <property type="match status" value="1"/>
</dbReference>
<dbReference type="InterPro" id="IPR042174">
    <property type="entry name" value="RecF_2"/>
</dbReference>
<feature type="binding site" evidence="13">
    <location>
        <begin position="52"/>
        <end position="59"/>
    </location>
    <ligand>
        <name>ATP</name>
        <dbReference type="ChEBI" id="CHEBI:30616"/>
    </ligand>
</feature>
<gene>
    <name evidence="13 16" type="primary">recF</name>
    <name evidence="16" type="ORF">FYJ24_11565</name>
</gene>
<dbReference type="GO" id="GO:0009432">
    <property type="term" value="P:SOS response"/>
    <property type="evidence" value="ECO:0007669"/>
    <property type="project" value="UniProtKB-UniRule"/>
</dbReference>
<comment type="function">
    <text evidence="12 13 14">The RecF protein is involved in DNA metabolism; it is required for DNA replication and normal SOS inducibility. RecF binds preferentially to single-stranded, linear DNA. It also seems to bind ATP.</text>
</comment>
<evidence type="ECO:0000256" key="4">
    <source>
        <dbReference type="ARBA" id="ARBA00022490"/>
    </source>
</evidence>
<evidence type="ECO:0000256" key="7">
    <source>
        <dbReference type="ARBA" id="ARBA00022763"/>
    </source>
</evidence>